<accession>A0A6J4QDH1</accession>
<feature type="domain" description="Resolvase/invertase-type recombinase catalytic" evidence="1">
    <location>
        <begin position="4"/>
        <end position="126"/>
    </location>
</feature>
<dbReference type="GO" id="GO:0003677">
    <property type="term" value="F:DNA binding"/>
    <property type="evidence" value="ECO:0007669"/>
    <property type="project" value="InterPro"/>
</dbReference>
<name>A0A6J4QDH1_9ACTN</name>
<protein>
    <recommendedName>
        <fullName evidence="1">Resolvase/invertase-type recombinase catalytic domain-containing protein</fullName>
    </recommendedName>
</protein>
<dbReference type="AlphaFoldDB" id="A0A6J4QDH1"/>
<dbReference type="InterPro" id="IPR006119">
    <property type="entry name" value="Resolv_N"/>
</dbReference>
<evidence type="ECO:0000313" key="2">
    <source>
        <dbReference type="EMBL" id="CAA9441756.1"/>
    </source>
</evidence>
<reference evidence="2" key="1">
    <citation type="submission" date="2020-02" db="EMBL/GenBank/DDBJ databases">
        <authorList>
            <person name="Meier V. D."/>
        </authorList>
    </citation>
    <scope>NUCLEOTIDE SEQUENCE</scope>
    <source>
        <strain evidence="2">AVDCRST_MAG78</strain>
    </source>
</reference>
<dbReference type="GO" id="GO:0000150">
    <property type="term" value="F:DNA strand exchange activity"/>
    <property type="evidence" value="ECO:0007669"/>
    <property type="project" value="InterPro"/>
</dbReference>
<dbReference type="SMART" id="SM00857">
    <property type="entry name" value="Resolvase"/>
    <property type="match status" value="1"/>
</dbReference>
<organism evidence="2">
    <name type="scientific">uncultured Rubrobacteraceae bacterium</name>
    <dbReference type="NCBI Taxonomy" id="349277"/>
    <lineage>
        <taxon>Bacteria</taxon>
        <taxon>Bacillati</taxon>
        <taxon>Actinomycetota</taxon>
        <taxon>Rubrobacteria</taxon>
        <taxon>Rubrobacterales</taxon>
        <taxon>Rubrobacteraceae</taxon>
        <taxon>environmental samples</taxon>
    </lineage>
</organism>
<dbReference type="Gene3D" id="3.40.50.1390">
    <property type="entry name" value="Resolvase, N-terminal catalytic domain"/>
    <property type="match status" value="1"/>
</dbReference>
<sequence length="126" mass="14719">MARAATYIRTDPEGELPPAREQRAALEAYAAREGYEIVARYEDLDAPGILLYHRPGLREAINNIKEEEDWEVLLVAHPRCVSDTESAVHEFVHKFSLYNNHLECPTRGWEEFLLAMKTYRREMSRR</sequence>
<proteinExistence type="predicted"/>
<dbReference type="InterPro" id="IPR036162">
    <property type="entry name" value="Resolvase-like_N_sf"/>
</dbReference>
<evidence type="ECO:0000259" key="1">
    <source>
        <dbReference type="SMART" id="SM00857"/>
    </source>
</evidence>
<dbReference type="EMBL" id="CADCVB010000168">
    <property type="protein sequence ID" value="CAA9441756.1"/>
    <property type="molecule type" value="Genomic_DNA"/>
</dbReference>
<dbReference type="Pfam" id="PF00239">
    <property type="entry name" value="Resolvase"/>
    <property type="match status" value="1"/>
</dbReference>
<gene>
    <name evidence="2" type="ORF">AVDCRST_MAG78-2512</name>
</gene>